<reference evidence="11" key="1">
    <citation type="submission" date="2020-01" db="EMBL/GenBank/DDBJ databases">
        <authorList>
            <person name="Rat A."/>
        </authorList>
    </citation>
    <scope>NUCLEOTIDE SEQUENCE</scope>
    <source>
        <strain evidence="11">LMG 31231</strain>
    </source>
</reference>
<dbReference type="PANTHER" id="PTHR43357">
    <property type="entry name" value="INNER MEMBRANE ABC TRANSPORTER PERMEASE PROTEIN YDCV"/>
    <property type="match status" value="1"/>
</dbReference>
<dbReference type="Proteomes" id="UP001138751">
    <property type="component" value="Unassembled WGS sequence"/>
</dbReference>
<dbReference type="CDD" id="cd06261">
    <property type="entry name" value="TM_PBP2"/>
    <property type="match status" value="2"/>
</dbReference>
<feature type="transmembrane region" description="Helical" evidence="8">
    <location>
        <begin position="43"/>
        <end position="63"/>
    </location>
</feature>
<feature type="transmembrane region" description="Helical" evidence="8">
    <location>
        <begin position="133"/>
        <end position="156"/>
    </location>
</feature>
<evidence type="ECO:0000256" key="1">
    <source>
        <dbReference type="ARBA" id="ARBA00004429"/>
    </source>
</evidence>
<evidence type="ECO:0000256" key="4">
    <source>
        <dbReference type="ARBA" id="ARBA00022519"/>
    </source>
</evidence>
<keyword evidence="5 8" id="KW-0812">Transmembrane</keyword>
<dbReference type="PROSITE" id="PS50928">
    <property type="entry name" value="ABC_TM1"/>
    <property type="match status" value="2"/>
</dbReference>
<dbReference type="SUPFAM" id="SSF161098">
    <property type="entry name" value="MetI-like"/>
    <property type="match status" value="2"/>
</dbReference>
<sequence length="594" mass="64570">MRNAACPRCGSSGARSSASEAPRLSDTVAPAPRPSRLRLLEPVTFLWIALIAALLVLVAGPLLKMLVVSFEMQETGEFTFQNYLTAYGRQRYLDALRNSLLLGLLSAAISTIIAVPMAWAVSRTDMPGKGFTWAMVLAAFIMPPYLGAIGWILLAGPNSGWINQVWRALSGAEAPLVNVYTFTGMAFVIALHSFPLVFIFVKSALDLISSEMEDAANILGGGTWTTMRRVTLPLVWPSILGGFILIFLETIALFGTPAIIGIPARINVVTTQLWQFFEDPVRVEVAAAYAIPLLLITVGLIGVQRLLLARKGFVSQTGKGGERREVKLGPWRWVLFGWCVLVAMLAVVKPLAVLLQASFAKAWGRGFSLDNLTLRNYQFLLFEHDMAPHATWNTVWFSAASATIAVVLALLVAYIVVRRLMRFGEALGFLAMAPFVIPGIVMAIGFYAAYAGPPVSLYGSALLIILAFAARFLPIAYANSQAAIRAVHPEMEEAARILGSGRLHAIRRVTAPLLKTSLLGGWLVVFIVASRELSAAIFLVGPRTRTMSVLLYDLTEQGNFEVVSAFGGILLVITMAIVGIGMKLVGRDFMLRRE</sequence>
<comment type="similarity">
    <text evidence="8">Belongs to the binding-protein-dependent transport system permease family.</text>
</comment>
<feature type="transmembrane region" description="Helical" evidence="8">
    <location>
        <begin position="286"/>
        <end position="308"/>
    </location>
</feature>
<feature type="transmembrane region" description="Helical" evidence="8">
    <location>
        <begin position="176"/>
        <end position="201"/>
    </location>
</feature>
<gene>
    <name evidence="11" type="ORF">GXW76_07645</name>
</gene>
<dbReference type="EMBL" id="JAAEDM010000014">
    <property type="protein sequence ID" value="MBR0671043.1"/>
    <property type="molecule type" value="Genomic_DNA"/>
</dbReference>
<protein>
    <submittedName>
        <fullName evidence="11">Iron ABC transporter permease</fullName>
    </submittedName>
</protein>
<feature type="transmembrane region" description="Helical" evidence="8">
    <location>
        <begin position="562"/>
        <end position="585"/>
    </location>
</feature>
<proteinExistence type="inferred from homology"/>
<dbReference type="Pfam" id="PF00528">
    <property type="entry name" value="BPD_transp_1"/>
    <property type="match status" value="2"/>
</dbReference>
<keyword evidence="6 8" id="KW-1133">Transmembrane helix</keyword>
<dbReference type="GO" id="GO:0055085">
    <property type="term" value="P:transmembrane transport"/>
    <property type="evidence" value="ECO:0007669"/>
    <property type="project" value="InterPro"/>
</dbReference>
<feature type="transmembrane region" description="Helical" evidence="8">
    <location>
        <begin position="329"/>
        <end position="348"/>
    </location>
</feature>
<evidence type="ECO:0000313" key="11">
    <source>
        <dbReference type="EMBL" id="MBR0671043.1"/>
    </source>
</evidence>
<evidence type="ECO:0000256" key="8">
    <source>
        <dbReference type="RuleBase" id="RU363032"/>
    </source>
</evidence>
<feature type="domain" description="ABC transmembrane type-1" evidence="10">
    <location>
        <begin position="391"/>
        <end position="581"/>
    </location>
</feature>
<dbReference type="InterPro" id="IPR000515">
    <property type="entry name" value="MetI-like"/>
</dbReference>
<evidence type="ECO:0000256" key="7">
    <source>
        <dbReference type="ARBA" id="ARBA00023136"/>
    </source>
</evidence>
<keyword evidence="2 8" id="KW-0813">Transport</keyword>
<feature type="transmembrane region" description="Helical" evidence="8">
    <location>
        <begin position="456"/>
        <end position="478"/>
    </location>
</feature>
<accession>A0A9X9WV64</accession>
<feature type="transmembrane region" description="Helical" evidence="8">
    <location>
        <begin position="100"/>
        <end position="121"/>
    </location>
</feature>
<evidence type="ECO:0000313" key="12">
    <source>
        <dbReference type="Proteomes" id="UP001138751"/>
    </source>
</evidence>
<feature type="region of interest" description="Disordered" evidence="9">
    <location>
        <begin position="1"/>
        <end position="29"/>
    </location>
</feature>
<comment type="caution">
    <text evidence="11">The sequence shown here is derived from an EMBL/GenBank/DDBJ whole genome shotgun (WGS) entry which is preliminary data.</text>
</comment>
<feature type="transmembrane region" description="Helical" evidence="8">
    <location>
        <begin position="517"/>
        <end position="542"/>
    </location>
</feature>
<organism evidence="11 12">
    <name type="scientific">Neoroseomonas soli</name>
    <dbReference type="NCBI Taxonomy" id="1081025"/>
    <lineage>
        <taxon>Bacteria</taxon>
        <taxon>Pseudomonadati</taxon>
        <taxon>Pseudomonadota</taxon>
        <taxon>Alphaproteobacteria</taxon>
        <taxon>Acetobacterales</taxon>
        <taxon>Acetobacteraceae</taxon>
        <taxon>Neoroseomonas</taxon>
    </lineage>
</organism>
<evidence type="ECO:0000256" key="2">
    <source>
        <dbReference type="ARBA" id="ARBA00022448"/>
    </source>
</evidence>
<name>A0A9X9WV64_9PROT</name>
<feature type="domain" description="ABC transmembrane type-1" evidence="10">
    <location>
        <begin position="96"/>
        <end position="302"/>
    </location>
</feature>
<feature type="transmembrane region" description="Helical" evidence="8">
    <location>
        <begin position="429"/>
        <end position="450"/>
    </location>
</feature>
<keyword evidence="3" id="KW-1003">Cell membrane</keyword>
<comment type="subcellular location">
    <subcellularLocation>
        <location evidence="1">Cell inner membrane</location>
        <topology evidence="1">Multi-pass membrane protein</topology>
    </subcellularLocation>
    <subcellularLocation>
        <location evidence="8">Cell membrane</location>
        <topology evidence="8">Multi-pass membrane protein</topology>
    </subcellularLocation>
</comment>
<evidence type="ECO:0000256" key="9">
    <source>
        <dbReference type="SAM" id="MobiDB-lite"/>
    </source>
</evidence>
<dbReference type="InterPro" id="IPR035906">
    <property type="entry name" value="MetI-like_sf"/>
</dbReference>
<dbReference type="PANTHER" id="PTHR43357:SF4">
    <property type="entry name" value="INNER MEMBRANE ABC TRANSPORTER PERMEASE PROTEIN YDCV"/>
    <property type="match status" value="1"/>
</dbReference>
<feature type="transmembrane region" description="Helical" evidence="8">
    <location>
        <begin position="395"/>
        <end position="417"/>
    </location>
</feature>
<evidence type="ECO:0000256" key="5">
    <source>
        <dbReference type="ARBA" id="ARBA00022692"/>
    </source>
</evidence>
<feature type="transmembrane region" description="Helical" evidence="8">
    <location>
        <begin position="234"/>
        <end position="266"/>
    </location>
</feature>
<keyword evidence="12" id="KW-1185">Reference proteome</keyword>
<evidence type="ECO:0000256" key="6">
    <source>
        <dbReference type="ARBA" id="ARBA00022989"/>
    </source>
</evidence>
<reference evidence="11" key="2">
    <citation type="journal article" date="2021" name="Syst. Appl. Microbiol.">
        <title>Roseomonas hellenica sp. nov., isolated from roots of wild-growing Alkanna tinctoria.</title>
        <authorList>
            <person name="Rat A."/>
            <person name="Naranjo H.D."/>
            <person name="Lebbe L."/>
            <person name="Cnockaert M."/>
            <person name="Krigas N."/>
            <person name="Grigoriadou K."/>
            <person name="Maloupa E."/>
            <person name="Willems A."/>
        </authorList>
    </citation>
    <scope>NUCLEOTIDE SEQUENCE</scope>
    <source>
        <strain evidence="11">LMG 31231</strain>
    </source>
</reference>
<dbReference type="AlphaFoldDB" id="A0A9X9WV64"/>
<dbReference type="Gene3D" id="1.10.3720.10">
    <property type="entry name" value="MetI-like"/>
    <property type="match status" value="2"/>
</dbReference>
<keyword evidence="7 8" id="KW-0472">Membrane</keyword>
<feature type="compositionally biased region" description="Low complexity" evidence="9">
    <location>
        <begin position="1"/>
        <end position="22"/>
    </location>
</feature>
<evidence type="ECO:0000256" key="3">
    <source>
        <dbReference type="ARBA" id="ARBA00022475"/>
    </source>
</evidence>
<evidence type="ECO:0000259" key="10">
    <source>
        <dbReference type="PROSITE" id="PS50928"/>
    </source>
</evidence>
<keyword evidence="4" id="KW-0997">Cell inner membrane</keyword>
<dbReference type="GO" id="GO:0005886">
    <property type="term" value="C:plasma membrane"/>
    <property type="evidence" value="ECO:0007669"/>
    <property type="project" value="UniProtKB-SubCell"/>
</dbReference>